<dbReference type="EMBL" id="MNPL01015384">
    <property type="protein sequence ID" value="OQR71089.1"/>
    <property type="molecule type" value="Genomic_DNA"/>
</dbReference>
<dbReference type="AlphaFoldDB" id="A0A1V9XC38"/>
<reference evidence="2 3" key="1">
    <citation type="journal article" date="2017" name="Gigascience">
        <title>Draft genome of the honey bee ectoparasitic mite, Tropilaelaps mercedesae, is shaped by the parasitic life history.</title>
        <authorList>
            <person name="Dong X."/>
            <person name="Armstrong S.D."/>
            <person name="Xia D."/>
            <person name="Makepeace B.L."/>
            <person name="Darby A.C."/>
            <person name="Kadowaki T."/>
        </authorList>
    </citation>
    <scope>NUCLEOTIDE SEQUENCE [LARGE SCALE GENOMIC DNA]</scope>
    <source>
        <strain evidence="2">Wuxi-XJTLU</strain>
    </source>
</reference>
<gene>
    <name evidence="2" type="ORF">BIW11_11212</name>
</gene>
<dbReference type="Proteomes" id="UP000192247">
    <property type="component" value="Unassembled WGS sequence"/>
</dbReference>
<accession>A0A1V9XC38</accession>
<organism evidence="2 3">
    <name type="scientific">Tropilaelaps mercedesae</name>
    <dbReference type="NCBI Taxonomy" id="418985"/>
    <lineage>
        <taxon>Eukaryota</taxon>
        <taxon>Metazoa</taxon>
        <taxon>Ecdysozoa</taxon>
        <taxon>Arthropoda</taxon>
        <taxon>Chelicerata</taxon>
        <taxon>Arachnida</taxon>
        <taxon>Acari</taxon>
        <taxon>Parasitiformes</taxon>
        <taxon>Mesostigmata</taxon>
        <taxon>Gamasina</taxon>
        <taxon>Dermanyssoidea</taxon>
        <taxon>Laelapidae</taxon>
        <taxon>Tropilaelaps</taxon>
    </lineage>
</organism>
<dbReference type="InParanoid" id="A0A1V9XC38"/>
<name>A0A1V9XC38_9ACAR</name>
<evidence type="ECO:0000313" key="3">
    <source>
        <dbReference type="Proteomes" id="UP000192247"/>
    </source>
</evidence>
<feature type="region of interest" description="Disordered" evidence="1">
    <location>
        <begin position="226"/>
        <end position="261"/>
    </location>
</feature>
<keyword evidence="3" id="KW-1185">Reference proteome</keyword>
<evidence type="ECO:0000256" key="1">
    <source>
        <dbReference type="SAM" id="MobiDB-lite"/>
    </source>
</evidence>
<proteinExistence type="predicted"/>
<feature type="compositionally biased region" description="Polar residues" evidence="1">
    <location>
        <begin position="243"/>
        <end position="252"/>
    </location>
</feature>
<protein>
    <submittedName>
        <fullName evidence="2">Uncharacterized protein</fullName>
    </submittedName>
</protein>
<evidence type="ECO:0000313" key="2">
    <source>
        <dbReference type="EMBL" id="OQR71089.1"/>
    </source>
</evidence>
<sequence>MVLSILNPWRVEVYSGGPVRSGGNCYGHEVGPGRHLLARKCPFRRYAGRSPWSQFKAARRLQRSKNSNVLDQLACLQSNLDSLSCPVERRLDKMIEGFDRLLAFDRPWAMQLPDDTAVSGSAPDVIRWTISEDNPVELRGYLAVPFDTLDLHGLKVELDEVSRVLTVQSGSQAGHSLHSTWRISQRLDESVDLDRVEVCFDSEECALLLKAPLKKATRALRLDSVDSEADAMNESSDGCEASSIATSSSRTGTPALGDAEDDAGNAIVIPICRRPVEIEDIGPDEESDQISPAPITYTSEHIYMDWNISYEESLLTNPYIQLSGYSLTI</sequence>
<feature type="non-terminal residue" evidence="2">
    <location>
        <position position="329"/>
    </location>
</feature>
<comment type="caution">
    <text evidence="2">The sequence shown here is derived from an EMBL/GenBank/DDBJ whole genome shotgun (WGS) entry which is preliminary data.</text>
</comment>